<organism evidence="1 2">
    <name type="scientific">Hydnum rufescens UP504</name>
    <dbReference type="NCBI Taxonomy" id="1448309"/>
    <lineage>
        <taxon>Eukaryota</taxon>
        <taxon>Fungi</taxon>
        <taxon>Dikarya</taxon>
        <taxon>Basidiomycota</taxon>
        <taxon>Agaricomycotina</taxon>
        <taxon>Agaricomycetes</taxon>
        <taxon>Cantharellales</taxon>
        <taxon>Hydnaceae</taxon>
        <taxon>Hydnum</taxon>
    </lineage>
</organism>
<proteinExistence type="predicted"/>
<reference evidence="1" key="1">
    <citation type="journal article" date="2020" name="Nat. Commun.">
        <title>Large-scale genome sequencing of mycorrhizal fungi provides insights into the early evolution of symbiotic traits.</title>
        <authorList>
            <person name="Miyauchi S."/>
            <person name="Kiss E."/>
            <person name="Kuo A."/>
            <person name="Drula E."/>
            <person name="Kohler A."/>
            <person name="Sanchez-Garcia M."/>
            <person name="Morin E."/>
            <person name="Andreopoulos B."/>
            <person name="Barry K.W."/>
            <person name="Bonito G."/>
            <person name="Buee M."/>
            <person name="Carver A."/>
            <person name="Chen C."/>
            <person name="Cichocki N."/>
            <person name="Clum A."/>
            <person name="Culley D."/>
            <person name="Crous P.W."/>
            <person name="Fauchery L."/>
            <person name="Girlanda M."/>
            <person name="Hayes R.D."/>
            <person name="Keri Z."/>
            <person name="LaButti K."/>
            <person name="Lipzen A."/>
            <person name="Lombard V."/>
            <person name="Magnuson J."/>
            <person name="Maillard F."/>
            <person name="Murat C."/>
            <person name="Nolan M."/>
            <person name="Ohm R.A."/>
            <person name="Pangilinan J."/>
            <person name="Pereira M.F."/>
            <person name="Perotto S."/>
            <person name="Peter M."/>
            <person name="Pfister S."/>
            <person name="Riley R."/>
            <person name="Sitrit Y."/>
            <person name="Stielow J.B."/>
            <person name="Szollosi G."/>
            <person name="Zifcakova L."/>
            <person name="Stursova M."/>
            <person name="Spatafora J.W."/>
            <person name="Tedersoo L."/>
            <person name="Vaario L.M."/>
            <person name="Yamada A."/>
            <person name="Yan M."/>
            <person name="Wang P."/>
            <person name="Xu J."/>
            <person name="Bruns T."/>
            <person name="Baldrian P."/>
            <person name="Vilgalys R."/>
            <person name="Dunand C."/>
            <person name="Henrissat B."/>
            <person name="Grigoriev I.V."/>
            <person name="Hibbett D."/>
            <person name="Nagy L.G."/>
            <person name="Martin F.M."/>
        </authorList>
    </citation>
    <scope>NUCLEOTIDE SEQUENCE</scope>
    <source>
        <strain evidence="1">UP504</strain>
    </source>
</reference>
<protein>
    <submittedName>
        <fullName evidence="1">Uncharacterized protein</fullName>
    </submittedName>
</protein>
<name>A0A9P6DN77_9AGAM</name>
<dbReference type="EMBL" id="MU129053">
    <property type="protein sequence ID" value="KAF9508686.1"/>
    <property type="molecule type" value="Genomic_DNA"/>
</dbReference>
<accession>A0A9P6DN77</accession>
<evidence type="ECO:0000313" key="1">
    <source>
        <dbReference type="EMBL" id="KAF9508686.1"/>
    </source>
</evidence>
<comment type="caution">
    <text evidence="1">The sequence shown here is derived from an EMBL/GenBank/DDBJ whole genome shotgun (WGS) entry which is preliminary data.</text>
</comment>
<dbReference type="Proteomes" id="UP000886523">
    <property type="component" value="Unassembled WGS sequence"/>
</dbReference>
<gene>
    <name evidence="1" type="ORF">BS47DRAFT_1350104</name>
</gene>
<sequence length="85" mass="9897">MSHFQQTACQGPEPIFDPDEGFYDHTTVWTTFWQILRPNNLVDFEDACNTVFQDRAQMNPKTPFLRPNELVLCCFCTIFASFLLS</sequence>
<dbReference type="AlphaFoldDB" id="A0A9P6DN77"/>
<evidence type="ECO:0000313" key="2">
    <source>
        <dbReference type="Proteomes" id="UP000886523"/>
    </source>
</evidence>
<keyword evidence="2" id="KW-1185">Reference proteome</keyword>